<reference evidence="2 3" key="1">
    <citation type="submission" date="2016-10" db="EMBL/GenBank/DDBJ databases">
        <authorList>
            <person name="de Groot N.N."/>
        </authorList>
    </citation>
    <scope>NUCLEOTIDE SEQUENCE [LARGE SCALE GENOMIC DNA]</scope>
    <source>
        <strain evidence="2">1</strain>
    </source>
</reference>
<feature type="chain" id="PRO_5011466002" description="Metal-binding protein SmbP" evidence="1">
    <location>
        <begin position="24"/>
        <end position="137"/>
    </location>
</feature>
<organism evidence="2 3">
    <name type="scientific">Nitrosomonas mobilis</name>
    <dbReference type="NCBI Taxonomy" id="51642"/>
    <lineage>
        <taxon>Bacteria</taxon>
        <taxon>Pseudomonadati</taxon>
        <taxon>Pseudomonadota</taxon>
        <taxon>Betaproteobacteria</taxon>
        <taxon>Nitrosomonadales</taxon>
        <taxon>Nitrosomonadaceae</taxon>
        <taxon>Nitrosomonas</taxon>
    </lineage>
</organism>
<dbReference type="EMBL" id="FMWO01000020">
    <property type="protein sequence ID" value="SCZ84269.1"/>
    <property type="molecule type" value="Genomic_DNA"/>
</dbReference>
<evidence type="ECO:0008006" key="4">
    <source>
        <dbReference type="Google" id="ProtNLM"/>
    </source>
</evidence>
<sequence>MKKISTILAVSTLVLFFSSQISASGYGGQVESAEKTGNSMTEAIKHAEMAKAHGNDAKEILKHAEMSLQYAHAADVKAISKINVSGVEHINASIKHLEEAVKHAKMGHADIASKHINAALDEMHAYTPKKVDYLNDN</sequence>
<dbReference type="OrthoDB" id="8547583at2"/>
<evidence type="ECO:0000256" key="1">
    <source>
        <dbReference type="SAM" id="SignalP"/>
    </source>
</evidence>
<evidence type="ECO:0000313" key="2">
    <source>
        <dbReference type="EMBL" id="SCZ84269.1"/>
    </source>
</evidence>
<dbReference type="GO" id="GO:0046872">
    <property type="term" value="F:metal ion binding"/>
    <property type="evidence" value="ECO:0007669"/>
    <property type="project" value="InterPro"/>
</dbReference>
<dbReference type="Pfam" id="PF16785">
    <property type="entry name" value="SMBP"/>
    <property type="match status" value="1"/>
</dbReference>
<protein>
    <recommendedName>
        <fullName evidence="4">Metal-binding protein SmbP</fullName>
    </recommendedName>
</protein>
<dbReference type="Proteomes" id="UP000198729">
    <property type="component" value="Unassembled WGS sequence"/>
</dbReference>
<proteinExistence type="predicted"/>
<keyword evidence="3" id="KW-1185">Reference proteome</keyword>
<keyword evidence="1" id="KW-0732">Signal</keyword>
<dbReference type="CDD" id="cd13840">
    <property type="entry name" value="SMBP_like"/>
    <property type="match status" value="1"/>
</dbReference>
<gene>
    <name evidence="2" type="ORF">NSMM_150007</name>
</gene>
<dbReference type="RefSeq" id="WP_090283618.1">
    <property type="nucleotide sequence ID" value="NZ_FMWO01000020.1"/>
</dbReference>
<dbReference type="Gene3D" id="1.20.120.660">
    <property type="entry name" value="IL-4 antagonist (De novo design) like domain"/>
    <property type="match status" value="1"/>
</dbReference>
<dbReference type="InterPro" id="IPR031877">
    <property type="entry name" value="SmbP"/>
</dbReference>
<name>A0A1G5SCW3_9PROT</name>
<dbReference type="AlphaFoldDB" id="A0A1G5SCW3"/>
<feature type="signal peptide" evidence="1">
    <location>
        <begin position="1"/>
        <end position="23"/>
    </location>
</feature>
<dbReference type="STRING" id="51642.NSMM_150007"/>
<accession>A0A1G5SCW3</accession>
<evidence type="ECO:0000313" key="3">
    <source>
        <dbReference type="Proteomes" id="UP000198729"/>
    </source>
</evidence>